<feature type="compositionally biased region" description="Low complexity" evidence="1">
    <location>
        <begin position="562"/>
        <end position="572"/>
    </location>
</feature>
<feature type="compositionally biased region" description="Basic and acidic residues" evidence="1">
    <location>
        <begin position="361"/>
        <end position="371"/>
    </location>
</feature>
<accession>A0AAX4P040</accession>
<feature type="compositionally biased region" description="Basic and acidic residues" evidence="1">
    <location>
        <begin position="442"/>
        <end position="452"/>
    </location>
</feature>
<feature type="compositionally biased region" description="Acidic residues" evidence="1">
    <location>
        <begin position="268"/>
        <end position="281"/>
    </location>
</feature>
<feature type="region of interest" description="Disordered" evidence="1">
    <location>
        <begin position="17"/>
        <end position="50"/>
    </location>
</feature>
<feature type="compositionally biased region" description="Basic and acidic residues" evidence="1">
    <location>
        <begin position="551"/>
        <end position="561"/>
    </location>
</feature>
<feature type="compositionally biased region" description="Basic and acidic residues" evidence="1">
    <location>
        <begin position="257"/>
        <end position="267"/>
    </location>
</feature>
<evidence type="ECO:0000313" key="3">
    <source>
        <dbReference type="Proteomes" id="UP001472866"/>
    </source>
</evidence>
<gene>
    <name evidence="2" type="ORF">HKI87_02g09710</name>
</gene>
<evidence type="ECO:0000256" key="1">
    <source>
        <dbReference type="SAM" id="MobiDB-lite"/>
    </source>
</evidence>
<feature type="region of interest" description="Disordered" evidence="1">
    <location>
        <begin position="143"/>
        <end position="174"/>
    </location>
</feature>
<feature type="region of interest" description="Disordered" evidence="1">
    <location>
        <begin position="442"/>
        <end position="463"/>
    </location>
</feature>
<dbReference type="Proteomes" id="UP001472866">
    <property type="component" value="Chromosome 02"/>
</dbReference>
<organism evidence="2 3">
    <name type="scientific">Chloropicon roscoffensis</name>
    <dbReference type="NCBI Taxonomy" id="1461544"/>
    <lineage>
        <taxon>Eukaryota</taxon>
        <taxon>Viridiplantae</taxon>
        <taxon>Chlorophyta</taxon>
        <taxon>Chloropicophyceae</taxon>
        <taxon>Chloropicales</taxon>
        <taxon>Chloropicaceae</taxon>
        <taxon>Chloropicon</taxon>
    </lineage>
</organism>
<proteinExistence type="predicted"/>
<sequence length="803" mass="91197">MDTPSPGTRVRAKLKNFLNSKMTKARGADLSDSPSGAGFPPPGPEGDSPAVDALHAELAEEKRKRALIAREAAETEEVVRNALTAANARVEDVEARRLELSAELRAAQAASQIFEKERFGIMKKLEDSRVEKSSLEQRVEELTRQVENLERERESKGGGGREAPAEETEGEDDARRLDMLSKLASSPASSDAAIRALTAEKDELAALLETEKQKKGEILEKLESFEEKMVEVQKEKQEIEDRKNEILAKLESFEEKMAEMQRERDGEGDLENGVDNDEEEDTRVATLTEEKEELAALLVVERDRAEAEKQKKSEILAKLEAFEEKMVDVQREKHEQAALLETEKQKKSDILAKLEEFEEKMAEMQRERDDAGNAAAEADAALTAEKDELASELEAEKQKKSEILAKLEEFEEKMVDVQREKHEIEDRKNAILAKLEEFEEKMAEMQRERDDAGNAAAEADAALTAEKDELASELEAEKQKKSEILAKLEEFEEKMVDVQREKHEIEDRKNAILAKLEEFEEKMAEMQREKHEIEDRKNAILAKLEEFEEKMAEMQRERDDAGNAAAEADAALTAEKDELASELEAEKQKKSEILAKLEEFEEKMVDVQREKNELASELEAEKQKKSEILAKLEEFEEKMVDVQREKHEIEDRKNAILAKLEEFEEEVGAVQRDKVGQLETSLADERAKSESLQKSIVDLADEMASLNEAFTKLERERDAHARRAEDEGVTEQSKIKVDLDVERKTNEDLKKELRDCLAGKHKLEEENQDRKDEIAVLEKLLQAERAAAASNASRKKKGLFGRK</sequence>
<evidence type="ECO:0000313" key="2">
    <source>
        <dbReference type="EMBL" id="WZN59445.1"/>
    </source>
</evidence>
<keyword evidence="3" id="KW-1185">Reference proteome</keyword>
<dbReference type="AlphaFoldDB" id="A0AAX4P040"/>
<name>A0AAX4P040_9CHLO</name>
<feature type="region of interest" description="Disordered" evidence="1">
    <location>
        <begin position="715"/>
        <end position="735"/>
    </location>
</feature>
<feature type="region of interest" description="Disordered" evidence="1">
    <location>
        <begin position="361"/>
        <end position="398"/>
    </location>
</feature>
<feature type="compositionally biased region" description="Basic and acidic residues" evidence="1">
    <location>
        <begin position="715"/>
        <end position="726"/>
    </location>
</feature>
<feature type="compositionally biased region" description="Basic and acidic residues" evidence="1">
    <location>
        <begin position="143"/>
        <end position="156"/>
    </location>
</feature>
<feature type="region of interest" description="Disordered" evidence="1">
    <location>
        <begin position="257"/>
        <end position="283"/>
    </location>
</feature>
<feature type="compositionally biased region" description="Low complexity" evidence="1">
    <location>
        <begin position="372"/>
        <end position="383"/>
    </location>
</feature>
<dbReference type="EMBL" id="CP151502">
    <property type="protein sequence ID" value="WZN59445.1"/>
    <property type="molecule type" value="Genomic_DNA"/>
</dbReference>
<reference evidence="2 3" key="1">
    <citation type="submission" date="2024-03" db="EMBL/GenBank/DDBJ databases">
        <title>Complete genome sequence of the green alga Chloropicon roscoffensis RCC1871.</title>
        <authorList>
            <person name="Lemieux C."/>
            <person name="Pombert J.-F."/>
            <person name="Otis C."/>
            <person name="Turmel M."/>
        </authorList>
    </citation>
    <scope>NUCLEOTIDE SEQUENCE [LARGE SCALE GENOMIC DNA]</scope>
    <source>
        <strain evidence="2 3">RCC1871</strain>
    </source>
</reference>
<feature type="region of interest" description="Disordered" evidence="1">
    <location>
        <begin position="551"/>
        <end position="572"/>
    </location>
</feature>
<protein>
    <submittedName>
        <fullName evidence="2">Uncharacterized protein</fullName>
    </submittedName>
</protein>
<feature type="compositionally biased region" description="Low complexity" evidence="1">
    <location>
        <begin position="453"/>
        <end position="463"/>
    </location>
</feature>
<feature type="compositionally biased region" description="Basic and acidic residues" evidence="1">
    <location>
        <begin position="384"/>
        <end position="398"/>
    </location>
</feature>